<reference evidence="1 2" key="1">
    <citation type="submission" date="2022-12" db="EMBL/GenBank/DDBJ databases">
        <title>Chromosome-level genome assembly of true bugs.</title>
        <authorList>
            <person name="Ma L."/>
            <person name="Li H."/>
        </authorList>
    </citation>
    <scope>NUCLEOTIDE SEQUENCE [LARGE SCALE GENOMIC DNA]</scope>
    <source>
        <strain evidence="1">Lab_2022b</strain>
    </source>
</reference>
<keyword evidence="2" id="KW-1185">Reference proteome</keyword>
<organism evidence="1 2">
    <name type="scientific">Rhynocoris fuscipes</name>
    <dbReference type="NCBI Taxonomy" id="488301"/>
    <lineage>
        <taxon>Eukaryota</taxon>
        <taxon>Metazoa</taxon>
        <taxon>Ecdysozoa</taxon>
        <taxon>Arthropoda</taxon>
        <taxon>Hexapoda</taxon>
        <taxon>Insecta</taxon>
        <taxon>Pterygota</taxon>
        <taxon>Neoptera</taxon>
        <taxon>Paraneoptera</taxon>
        <taxon>Hemiptera</taxon>
        <taxon>Heteroptera</taxon>
        <taxon>Panheteroptera</taxon>
        <taxon>Cimicomorpha</taxon>
        <taxon>Reduviidae</taxon>
        <taxon>Harpactorinae</taxon>
        <taxon>Harpactorini</taxon>
        <taxon>Rhynocoris</taxon>
    </lineage>
</organism>
<comment type="caution">
    <text evidence="1">The sequence shown here is derived from an EMBL/GenBank/DDBJ whole genome shotgun (WGS) entry which is preliminary data.</text>
</comment>
<sequence length="83" mass="9802">MTSSENTCFRSAYPRTRDAPCVVALRVVIGRRAQDELCYIGLQERVWPKLPPRQRRKKNKTKNVVFSYYSKYLSTCKSNHEKF</sequence>
<dbReference type="Proteomes" id="UP001461498">
    <property type="component" value="Unassembled WGS sequence"/>
</dbReference>
<gene>
    <name evidence="1" type="ORF">O3M35_001460</name>
</gene>
<evidence type="ECO:0000313" key="1">
    <source>
        <dbReference type="EMBL" id="KAK9500144.1"/>
    </source>
</evidence>
<evidence type="ECO:0000313" key="2">
    <source>
        <dbReference type="Proteomes" id="UP001461498"/>
    </source>
</evidence>
<proteinExistence type="predicted"/>
<accession>A0AAW1CRG3</accession>
<protein>
    <submittedName>
        <fullName evidence="1">Uncharacterized protein</fullName>
    </submittedName>
</protein>
<dbReference type="AlphaFoldDB" id="A0AAW1CRG3"/>
<dbReference type="EMBL" id="JAPXFL010000010">
    <property type="protein sequence ID" value="KAK9500144.1"/>
    <property type="molecule type" value="Genomic_DNA"/>
</dbReference>
<name>A0AAW1CRG3_9HEMI</name>